<dbReference type="PANTHER" id="PTHR30307:SF0">
    <property type="entry name" value="S-ADENOSYLMETHIONINE:TRNA RIBOSYLTRANSFERASE-ISOMERASE"/>
    <property type="match status" value="1"/>
</dbReference>
<keyword evidence="2" id="KW-0808">Transferase</keyword>
<dbReference type="RefSeq" id="WP_345708483.1">
    <property type="nucleotide sequence ID" value="NZ_BAABKV010000001.1"/>
</dbReference>
<evidence type="ECO:0000256" key="1">
    <source>
        <dbReference type="ARBA" id="ARBA00022490"/>
    </source>
</evidence>
<evidence type="ECO:0000256" key="3">
    <source>
        <dbReference type="ARBA" id="ARBA00022691"/>
    </source>
</evidence>
<evidence type="ECO:0000256" key="2">
    <source>
        <dbReference type="ARBA" id="ARBA00022679"/>
    </source>
</evidence>
<keyword evidence="4" id="KW-0671">Queuosine biosynthesis</keyword>
<name>A0ABW2G7J1_9ACTN</name>
<sequence length="364" mass="38712">MATAVHPGPAAGPDPSDGWDFTVPAELSARAPAEARGLTRDGVRLLVGRRPGLRTGHHRFADLPGLLDPGDLLVVNDSAMLPAALDGRLPGGDRVALHLSGARPDPRGHHLVELRCPTAGATVPYEQGSSPARAGLGITLPGGGRAELTAPFTTRLWHARLDLPGGPTGYLTRFGRPIRYGYVDRDWPVEAYRTVFASVPGSSEMPSAGRPFTADTVARAAARGVLFAPITLHTGVASPEAHEAPYAEWFRVPEPTARLVGRVRAAGGRVVAVGTTVVRALESAAGEDGRVHAADGWTELVITPERGVRAVDGLLTGWHEPRASHLLMLEAVAGRPLLARCYAEALQHRYLWHEFGDVNLLLSR</sequence>
<organism evidence="6 7">
    <name type="scientific">Kitasatospora paranensis</name>
    <dbReference type="NCBI Taxonomy" id="258053"/>
    <lineage>
        <taxon>Bacteria</taxon>
        <taxon>Bacillati</taxon>
        <taxon>Actinomycetota</taxon>
        <taxon>Actinomycetes</taxon>
        <taxon>Kitasatosporales</taxon>
        <taxon>Streptomycetaceae</taxon>
        <taxon>Kitasatospora</taxon>
    </lineage>
</organism>
<dbReference type="InterPro" id="IPR042118">
    <property type="entry name" value="QueA_dom1"/>
</dbReference>
<dbReference type="Pfam" id="PF02547">
    <property type="entry name" value="Queuosine_synth"/>
    <property type="match status" value="1"/>
</dbReference>
<dbReference type="InterPro" id="IPR036100">
    <property type="entry name" value="QueA_sf"/>
</dbReference>
<dbReference type="Gene3D" id="2.40.10.240">
    <property type="entry name" value="QueA-like"/>
    <property type="match status" value="1"/>
</dbReference>
<dbReference type="Gene3D" id="3.40.1780.10">
    <property type="entry name" value="QueA-like"/>
    <property type="match status" value="2"/>
</dbReference>
<evidence type="ECO:0000256" key="5">
    <source>
        <dbReference type="SAM" id="MobiDB-lite"/>
    </source>
</evidence>
<keyword evidence="7" id="KW-1185">Reference proteome</keyword>
<proteinExistence type="predicted"/>
<comment type="caution">
    <text evidence="6">The sequence shown here is derived from an EMBL/GenBank/DDBJ whole genome shotgun (WGS) entry which is preliminary data.</text>
</comment>
<dbReference type="SUPFAM" id="SSF111337">
    <property type="entry name" value="QueA-like"/>
    <property type="match status" value="1"/>
</dbReference>
<dbReference type="PANTHER" id="PTHR30307">
    <property type="entry name" value="S-ADENOSYLMETHIONINE:TRNA RIBOSYLTRANSFERASE-ISOMERASE"/>
    <property type="match status" value="1"/>
</dbReference>
<keyword evidence="3" id="KW-0949">S-adenosyl-L-methionine</keyword>
<dbReference type="InterPro" id="IPR042119">
    <property type="entry name" value="QueA_dom2"/>
</dbReference>
<keyword evidence="1" id="KW-0963">Cytoplasm</keyword>
<protein>
    <submittedName>
        <fullName evidence="6">S-adenosylmethionine:tRNA ribosyltransferase-isomerase</fullName>
    </submittedName>
</protein>
<evidence type="ECO:0000313" key="7">
    <source>
        <dbReference type="Proteomes" id="UP001596435"/>
    </source>
</evidence>
<feature type="region of interest" description="Disordered" evidence="5">
    <location>
        <begin position="1"/>
        <end position="22"/>
    </location>
</feature>
<feature type="compositionally biased region" description="Low complexity" evidence="5">
    <location>
        <begin position="7"/>
        <end position="18"/>
    </location>
</feature>
<evidence type="ECO:0000313" key="6">
    <source>
        <dbReference type="EMBL" id="MFC7184468.1"/>
    </source>
</evidence>
<dbReference type="EMBL" id="JBHTAJ010000103">
    <property type="protein sequence ID" value="MFC7184468.1"/>
    <property type="molecule type" value="Genomic_DNA"/>
</dbReference>
<evidence type="ECO:0000256" key="4">
    <source>
        <dbReference type="ARBA" id="ARBA00022785"/>
    </source>
</evidence>
<dbReference type="Proteomes" id="UP001596435">
    <property type="component" value="Unassembled WGS sequence"/>
</dbReference>
<reference evidence="7" key="1">
    <citation type="journal article" date="2019" name="Int. J. Syst. Evol. Microbiol.">
        <title>The Global Catalogue of Microorganisms (GCM) 10K type strain sequencing project: providing services to taxonomists for standard genome sequencing and annotation.</title>
        <authorList>
            <consortium name="The Broad Institute Genomics Platform"/>
            <consortium name="The Broad Institute Genome Sequencing Center for Infectious Disease"/>
            <person name="Wu L."/>
            <person name="Ma J."/>
        </authorList>
    </citation>
    <scope>NUCLEOTIDE SEQUENCE [LARGE SCALE GENOMIC DNA]</scope>
    <source>
        <strain evidence="7">CGMCC 1.12859</strain>
    </source>
</reference>
<accession>A0ABW2G7J1</accession>
<dbReference type="InterPro" id="IPR003699">
    <property type="entry name" value="QueA"/>
</dbReference>
<gene>
    <name evidence="6" type="ORF">ACFQMG_33455</name>
</gene>